<dbReference type="CDD" id="cd22160">
    <property type="entry name" value="F-box_AtFBL13-like"/>
    <property type="match status" value="2"/>
</dbReference>
<feature type="domain" description="F-box" evidence="1">
    <location>
        <begin position="396"/>
        <end position="444"/>
    </location>
</feature>
<reference evidence="2 3" key="1">
    <citation type="submission" date="2019-01" db="EMBL/GenBank/DDBJ databases">
        <title>Sequencing of cultivated peanut Arachis hypogaea provides insights into genome evolution and oil improvement.</title>
        <authorList>
            <person name="Chen X."/>
        </authorList>
    </citation>
    <scope>NUCLEOTIDE SEQUENCE [LARGE SCALE GENOMIC DNA]</scope>
    <source>
        <strain evidence="3">cv. Fuhuasheng</strain>
        <tissue evidence="2">Leaves</tissue>
    </source>
</reference>
<gene>
    <name evidence="2" type="ORF">Ahy_B09g094787</name>
</gene>
<dbReference type="InterPro" id="IPR001810">
    <property type="entry name" value="F-box_dom"/>
</dbReference>
<dbReference type="PANTHER" id="PTHR31900:SF30">
    <property type="entry name" value="SUPERFAMILY PROTEIN, PUTATIVE-RELATED"/>
    <property type="match status" value="1"/>
</dbReference>
<dbReference type="SMART" id="SM00579">
    <property type="entry name" value="FBD"/>
    <property type="match status" value="2"/>
</dbReference>
<dbReference type="SUPFAM" id="SSF81383">
    <property type="entry name" value="F-box domain"/>
    <property type="match status" value="1"/>
</dbReference>
<accession>A0A444XC81</accession>
<dbReference type="Gene3D" id="1.20.1280.50">
    <property type="match status" value="1"/>
</dbReference>
<dbReference type="SMART" id="SM00256">
    <property type="entry name" value="FBOX"/>
    <property type="match status" value="2"/>
</dbReference>
<proteinExistence type="predicted"/>
<dbReference type="SUPFAM" id="SSF52058">
    <property type="entry name" value="L domain-like"/>
    <property type="match status" value="1"/>
</dbReference>
<keyword evidence="3" id="KW-1185">Reference proteome</keyword>
<protein>
    <recommendedName>
        <fullName evidence="1">F-box domain-containing protein</fullName>
    </recommendedName>
</protein>
<dbReference type="AlphaFoldDB" id="A0A444XC81"/>
<dbReference type="Gene3D" id="3.80.10.10">
    <property type="entry name" value="Ribonuclease Inhibitor"/>
    <property type="match status" value="2"/>
</dbReference>
<evidence type="ECO:0000313" key="2">
    <source>
        <dbReference type="EMBL" id="RYQ87306.1"/>
    </source>
</evidence>
<evidence type="ECO:0000259" key="1">
    <source>
        <dbReference type="PROSITE" id="PS50181"/>
    </source>
</evidence>
<dbReference type="Proteomes" id="UP000289738">
    <property type="component" value="Chromosome B09"/>
</dbReference>
<dbReference type="InterPro" id="IPR053781">
    <property type="entry name" value="F-box_AtFBL13-like"/>
</dbReference>
<dbReference type="SUPFAM" id="SSF52047">
    <property type="entry name" value="RNI-like"/>
    <property type="match status" value="1"/>
</dbReference>
<dbReference type="InterPro" id="IPR032675">
    <property type="entry name" value="LRR_dom_sf"/>
</dbReference>
<dbReference type="Pfam" id="PF24758">
    <property type="entry name" value="LRR_At5g56370"/>
    <property type="match status" value="2"/>
</dbReference>
<sequence>MIEIFSPMFFNMDLFWSHLIFRWIVRELNDFQKNYPFCQGDPRCAKLRFAGISDLPDCILLHILSFLPTKTAFLTTVLSRRWTHLCHHLQHLHFKGITIPSPPPSWCRYHLPSLKTLQLYNVKTSVGNLEELLSHCTALETLVLDSVCRFQEEGQLSICFPSLKSLHFKSYWGYTVRLLLVIDTPSLKRLYIQALSGFREIRVRNLHNVEEASIDIYKQSSVLEFLVELCRIRILELGLSVFDCLPEAPPHRIPELTCLQRLELTVRCFDTRYIMDMLQKCPMLKLLAIVFNRQYVISDPHPSRKWELPVKVPTCLASHLKVIKIKRYFESRDDRDFFAYVLQHGLVLESLDIQVDRAKAEAFPEELSLLPRSSKTCQINFSWLYDYVNRETLIAMDRISDLPDCILLHILSFLPTKTAFLTTVLSRRWTHLCHHLQHLHFEQNQFPYRNTWPDVSTKKRFLATVNWILSRHKAPPIRTFRLTCDLNHSDEYTVEWFIRKVSGPNLEELNLHLSFCCSGPKVAIPNGVFSCTSLVTLRLKGGLIITPSPSAPSCGYDLPSLKTLQLYNVKTSDGKLEEILSHCTALETLILDSVCPYFFEVQLSICFPSLKSLHFKSHFGETLRLLVIDTPSLKRLDIQVVSGFREIRVRNLHNVEEASIDIHKQSFVLEFLVELCRIRILELGSSVFYCLPEAPPHRIPELTCLQRLELTVRCFDTRYIMDMLHKCPMLKLLAIGFNALQYIILDPHPSRKWEHPVRVPTCLASHLQVIKIKRYVESRDDRDFFAYVLQHGLVLESLDIQVDRSRAKGFPEELSLLPRSSKACQINFCWIPKS</sequence>
<dbReference type="PANTHER" id="PTHR31900">
    <property type="entry name" value="F-BOX/RNI SUPERFAMILY PROTEIN-RELATED"/>
    <property type="match status" value="1"/>
</dbReference>
<dbReference type="PROSITE" id="PS50181">
    <property type="entry name" value="FBOX"/>
    <property type="match status" value="2"/>
</dbReference>
<evidence type="ECO:0000313" key="3">
    <source>
        <dbReference type="Proteomes" id="UP000289738"/>
    </source>
</evidence>
<dbReference type="Pfam" id="PF00646">
    <property type="entry name" value="F-box"/>
    <property type="match status" value="1"/>
</dbReference>
<dbReference type="Pfam" id="PF08387">
    <property type="entry name" value="FBD"/>
    <property type="match status" value="2"/>
</dbReference>
<dbReference type="InterPro" id="IPR036047">
    <property type="entry name" value="F-box-like_dom_sf"/>
</dbReference>
<organism evidence="2 3">
    <name type="scientific">Arachis hypogaea</name>
    <name type="common">Peanut</name>
    <dbReference type="NCBI Taxonomy" id="3818"/>
    <lineage>
        <taxon>Eukaryota</taxon>
        <taxon>Viridiplantae</taxon>
        <taxon>Streptophyta</taxon>
        <taxon>Embryophyta</taxon>
        <taxon>Tracheophyta</taxon>
        <taxon>Spermatophyta</taxon>
        <taxon>Magnoliopsida</taxon>
        <taxon>eudicotyledons</taxon>
        <taxon>Gunneridae</taxon>
        <taxon>Pentapetalae</taxon>
        <taxon>rosids</taxon>
        <taxon>fabids</taxon>
        <taxon>Fabales</taxon>
        <taxon>Fabaceae</taxon>
        <taxon>Papilionoideae</taxon>
        <taxon>50 kb inversion clade</taxon>
        <taxon>dalbergioids sensu lato</taxon>
        <taxon>Dalbergieae</taxon>
        <taxon>Pterocarpus clade</taxon>
        <taxon>Arachis</taxon>
    </lineage>
</organism>
<dbReference type="InterPro" id="IPR055411">
    <property type="entry name" value="LRR_FXL15/At3g58940/PEG3-like"/>
</dbReference>
<dbReference type="STRING" id="3818.A0A444XC81"/>
<name>A0A444XC81_ARAHY</name>
<dbReference type="InterPro" id="IPR006566">
    <property type="entry name" value="FBD"/>
</dbReference>
<feature type="domain" description="F-box" evidence="1">
    <location>
        <begin position="49"/>
        <end position="97"/>
    </location>
</feature>
<comment type="caution">
    <text evidence="2">The sequence shown here is derived from an EMBL/GenBank/DDBJ whole genome shotgun (WGS) entry which is preliminary data.</text>
</comment>
<dbReference type="EMBL" id="SDMP01000019">
    <property type="protein sequence ID" value="RYQ87306.1"/>
    <property type="molecule type" value="Genomic_DNA"/>
</dbReference>
<dbReference type="InterPro" id="IPR050232">
    <property type="entry name" value="FBL13/AtMIF1-like"/>
</dbReference>